<evidence type="ECO:0000313" key="10">
    <source>
        <dbReference type="EMBL" id="RWR14359.1"/>
    </source>
</evidence>
<evidence type="ECO:0000256" key="1">
    <source>
        <dbReference type="ARBA" id="ARBA00004429"/>
    </source>
</evidence>
<dbReference type="PROSITE" id="PS50928">
    <property type="entry name" value="ABC_TM1"/>
    <property type="match status" value="2"/>
</dbReference>
<proteinExistence type="inferred from homology"/>
<dbReference type="PANTHER" id="PTHR43357">
    <property type="entry name" value="INNER MEMBRANE ABC TRANSPORTER PERMEASE PROTEIN YDCV"/>
    <property type="match status" value="1"/>
</dbReference>
<dbReference type="GO" id="GO:0005886">
    <property type="term" value="C:plasma membrane"/>
    <property type="evidence" value="ECO:0007669"/>
    <property type="project" value="UniProtKB-SubCell"/>
</dbReference>
<evidence type="ECO:0000256" key="2">
    <source>
        <dbReference type="ARBA" id="ARBA00022448"/>
    </source>
</evidence>
<feature type="transmembrane region" description="Helical" evidence="8">
    <location>
        <begin position="68"/>
        <end position="91"/>
    </location>
</feature>
<keyword evidence="5 8" id="KW-0812">Transmembrane</keyword>
<dbReference type="EMBL" id="SAUW01000003">
    <property type="protein sequence ID" value="RWR14359.1"/>
    <property type="molecule type" value="Genomic_DNA"/>
</dbReference>
<dbReference type="AlphaFoldDB" id="A0A443J1R2"/>
<accession>A0A443J1R2</accession>
<keyword evidence="3" id="KW-1003">Cell membrane</keyword>
<dbReference type="Proteomes" id="UP000285710">
    <property type="component" value="Unassembled WGS sequence"/>
</dbReference>
<protein>
    <submittedName>
        <fullName evidence="10">ABC transporter permease subunit</fullName>
    </submittedName>
</protein>
<name>A0A443J1R2_9RHOB</name>
<evidence type="ECO:0000256" key="4">
    <source>
        <dbReference type="ARBA" id="ARBA00022519"/>
    </source>
</evidence>
<feature type="transmembrane region" description="Helical" evidence="8">
    <location>
        <begin position="302"/>
        <end position="321"/>
    </location>
</feature>
<feature type="transmembrane region" description="Helical" evidence="8">
    <location>
        <begin position="35"/>
        <end position="56"/>
    </location>
</feature>
<feature type="domain" description="ABC transmembrane type-1" evidence="9">
    <location>
        <begin position="338"/>
        <end position="523"/>
    </location>
</feature>
<comment type="similarity">
    <text evidence="8">Belongs to the binding-protein-dependent transport system permease family.</text>
</comment>
<dbReference type="PANTHER" id="PTHR43357:SF4">
    <property type="entry name" value="INNER MEMBRANE ABC TRANSPORTER PERMEASE PROTEIN YDCV"/>
    <property type="match status" value="1"/>
</dbReference>
<evidence type="ECO:0000259" key="9">
    <source>
        <dbReference type="PROSITE" id="PS50928"/>
    </source>
</evidence>
<sequence>MASGPAPVKPAGAAPRHPARAAVRILAAQGWPARIAAFAVAAAILGPLAAVIRHAGGLSGLGPGDIEALWFTLWQAAVSAVLSCLLAVPVARALARRRFPGRGLLISLMGAPFILPTVVAAMGLVAVFGRRGMVNAGLEALGLPGITIYGAQGVILAHVFLNLPLAVRMVLHGWQAVPSERLRLAAALGFGRAEVARHIERPMLRAVLPGAFLAIFLVCLTSFAIALTLGGGPRATTVELAIYQAFRFDADAGRAAALALVQIGVSVVALLASLALTAPPAFGAGLDRADAPPVRGARVKDALVLGAATLFLLLPLATILLRGLPALFDLPPSILRAAGTSIAIALGSTVLTLALALPLALAAPRARWAEVAGTLPMTASSLVLGTGLFLILRPLVNPVTLALPVTLLANALMSLPFALRLLMPEARALRADYDRLAASLGLRGLARLRLLDLPRLARPLGFSAGLAAAFSMGDLGVITLFSDGQRQTLPLALYQLMGAYRMDLAAAAACLLMALTFALFWAFDRIGQNADPR</sequence>
<evidence type="ECO:0000256" key="8">
    <source>
        <dbReference type="RuleBase" id="RU363032"/>
    </source>
</evidence>
<gene>
    <name evidence="10" type="ORF">D2T33_03890</name>
</gene>
<comment type="subcellular location">
    <subcellularLocation>
        <location evidence="1">Cell inner membrane</location>
        <topology evidence="1">Multi-pass membrane protein</topology>
    </subcellularLocation>
    <subcellularLocation>
        <location evidence="8">Cell membrane</location>
        <topology evidence="8">Multi-pass membrane protein</topology>
    </subcellularLocation>
</comment>
<reference evidence="10 11" key="1">
    <citation type="submission" date="2019-01" db="EMBL/GenBank/DDBJ databases">
        <title>Sinorhodobacter populi sp. nov. isolated from the symptomatic bark tissue of Populus euramericana canker.</title>
        <authorList>
            <person name="Xu G."/>
        </authorList>
    </citation>
    <scope>NUCLEOTIDE SEQUENCE [LARGE SCALE GENOMIC DNA]</scope>
    <source>
        <strain evidence="10 11">2D-5</strain>
    </source>
</reference>
<feature type="transmembrane region" description="Helical" evidence="8">
    <location>
        <begin position="206"/>
        <end position="229"/>
    </location>
</feature>
<dbReference type="Pfam" id="PF00528">
    <property type="entry name" value="BPD_transp_1"/>
    <property type="match status" value="1"/>
</dbReference>
<keyword evidence="11" id="KW-1185">Reference proteome</keyword>
<evidence type="ECO:0000313" key="11">
    <source>
        <dbReference type="Proteomes" id="UP000285710"/>
    </source>
</evidence>
<dbReference type="SUPFAM" id="SSF161098">
    <property type="entry name" value="MetI-like"/>
    <property type="match status" value="2"/>
</dbReference>
<reference evidence="10 11" key="2">
    <citation type="submission" date="2019-01" db="EMBL/GenBank/DDBJ databases">
        <authorList>
            <person name="Li Y."/>
        </authorList>
    </citation>
    <scope>NUCLEOTIDE SEQUENCE [LARGE SCALE GENOMIC DNA]</scope>
    <source>
        <strain evidence="10 11">2D-5</strain>
    </source>
</reference>
<dbReference type="InterPro" id="IPR000515">
    <property type="entry name" value="MetI-like"/>
</dbReference>
<dbReference type="GO" id="GO:0055085">
    <property type="term" value="P:transmembrane transport"/>
    <property type="evidence" value="ECO:0007669"/>
    <property type="project" value="InterPro"/>
</dbReference>
<feature type="transmembrane region" description="Helical" evidence="8">
    <location>
        <begin position="502"/>
        <end position="523"/>
    </location>
</feature>
<keyword evidence="7 8" id="KW-0472">Membrane</keyword>
<evidence type="ECO:0000256" key="3">
    <source>
        <dbReference type="ARBA" id="ARBA00022475"/>
    </source>
</evidence>
<evidence type="ECO:0000256" key="7">
    <source>
        <dbReference type="ARBA" id="ARBA00023136"/>
    </source>
</evidence>
<feature type="transmembrane region" description="Helical" evidence="8">
    <location>
        <begin position="460"/>
        <end position="482"/>
    </location>
</feature>
<keyword evidence="6 8" id="KW-1133">Transmembrane helix</keyword>
<evidence type="ECO:0000256" key="5">
    <source>
        <dbReference type="ARBA" id="ARBA00022692"/>
    </source>
</evidence>
<comment type="caution">
    <text evidence="10">The sequence shown here is derived from an EMBL/GenBank/DDBJ whole genome shotgun (WGS) entry which is preliminary data.</text>
</comment>
<dbReference type="CDD" id="cd06261">
    <property type="entry name" value="TM_PBP2"/>
    <property type="match status" value="1"/>
</dbReference>
<dbReference type="RefSeq" id="WP_128268906.1">
    <property type="nucleotide sequence ID" value="NZ_SAUW01000003.1"/>
</dbReference>
<feature type="transmembrane region" description="Helical" evidence="8">
    <location>
        <begin position="401"/>
        <end position="422"/>
    </location>
</feature>
<keyword evidence="4" id="KW-0997">Cell inner membrane</keyword>
<feature type="transmembrane region" description="Helical" evidence="8">
    <location>
        <begin position="148"/>
        <end position="171"/>
    </location>
</feature>
<evidence type="ECO:0000256" key="6">
    <source>
        <dbReference type="ARBA" id="ARBA00022989"/>
    </source>
</evidence>
<feature type="transmembrane region" description="Helical" evidence="8">
    <location>
        <begin position="341"/>
        <end position="363"/>
    </location>
</feature>
<feature type="transmembrane region" description="Helical" evidence="8">
    <location>
        <begin position="256"/>
        <end position="282"/>
    </location>
</feature>
<dbReference type="InterPro" id="IPR035906">
    <property type="entry name" value="MetI-like_sf"/>
</dbReference>
<feature type="transmembrane region" description="Helical" evidence="8">
    <location>
        <begin position="103"/>
        <end position="128"/>
    </location>
</feature>
<dbReference type="Gene3D" id="1.10.3720.10">
    <property type="entry name" value="MetI-like"/>
    <property type="match status" value="2"/>
</dbReference>
<feature type="domain" description="ABC transmembrane type-1" evidence="9">
    <location>
        <begin position="69"/>
        <end position="273"/>
    </location>
</feature>
<organism evidence="10 11">
    <name type="scientific">Paenirhodobacter populi</name>
    <dbReference type="NCBI Taxonomy" id="2306993"/>
    <lineage>
        <taxon>Bacteria</taxon>
        <taxon>Pseudomonadati</taxon>
        <taxon>Pseudomonadota</taxon>
        <taxon>Alphaproteobacteria</taxon>
        <taxon>Rhodobacterales</taxon>
        <taxon>Rhodobacter group</taxon>
        <taxon>Paenirhodobacter</taxon>
    </lineage>
</organism>
<feature type="transmembrane region" description="Helical" evidence="8">
    <location>
        <begin position="375"/>
        <end position="395"/>
    </location>
</feature>
<keyword evidence="2 8" id="KW-0813">Transport</keyword>